<dbReference type="InterPro" id="IPR029063">
    <property type="entry name" value="SAM-dependent_MTases_sf"/>
</dbReference>
<keyword evidence="5" id="KW-0949">S-adenosyl-L-methionine</keyword>
<proteinExistence type="inferred from homology"/>
<evidence type="ECO:0000256" key="6">
    <source>
        <dbReference type="ARBA" id="ARBA00022747"/>
    </source>
</evidence>
<dbReference type="PRINTS" id="PR00508">
    <property type="entry name" value="S21N4MTFRASE"/>
</dbReference>
<feature type="domain" description="DNA methylase N-4/N-6" evidence="9">
    <location>
        <begin position="21"/>
        <end position="257"/>
    </location>
</feature>
<keyword evidence="6" id="KW-0680">Restriction system</keyword>
<dbReference type="GO" id="GO:0015667">
    <property type="term" value="F:site-specific DNA-methyltransferase (cytosine-N4-specific) activity"/>
    <property type="evidence" value="ECO:0007669"/>
    <property type="project" value="UniProtKB-EC"/>
</dbReference>
<reference evidence="10" key="1">
    <citation type="journal article" date="2015" name="Nature">
        <title>Complex archaea that bridge the gap between prokaryotes and eukaryotes.</title>
        <authorList>
            <person name="Spang A."/>
            <person name="Saw J.H."/>
            <person name="Jorgensen S.L."/>
            <person name="Zaremba-Niedzwiedzka K."/>
            <person name="Martijn J."/>
            <person name="Lind A.E."/>
            <person name="van Eijk R."/>
            <person name="Schleper C."/>
            <person name="Guy L."/>
            <person name="Ettema T.J."/>
        </authorList>
    </citation>
    <scope>NUCLEOTIDE SEQUENCE</scope>
</reference>
<evidence type="ECO:0000256" key="2">
    <source>
        <dbReference type="ARBA" id="ARBA00012185"/>
    </source>
</evidence>
<keyword evidence="4" id="KW-0808">Transferase</keyword>
<evidence type="ECO:0000256" key="7">
    <source>
        <dbReference type="ARBA" id="ARBA00023125"/>
    </source>
</evidence>
<dbReference type="InterPro" id="IPR002941">
    <property type="entry name" value="DNA_methylase_N4/N6"/>
</dbReference>
<dbReference type="EC" id="2.1.1.113" evidence="2"/>
<protein>
    <recommendedName>
        <fullName evidence="2">site-specific DNA-methyltransferase (cytosine-N(4)-specific)</fullName>
        <ecNumber evidence="2">2.1.1.113</ecNumber>
    </recommendedName>
</protein>
<evidence type="ECO:0000313" key="10">
    <source>
        <dbReference type="EMBL" id="KKL86316.1"/>
    </source>
</evidence>
<dbReference type="GO" id="GO:0003677">
    <property type="term" value="F:DNA binding"/>
    <property type="evidence" value="ECO:0007669"/>
    <property type="project" value="UniProtKB-KW"/>
</dbReference>
<keyword evidence="3" id="KW-0489">Methyltransferase</keyword>
<evidence type="ECO:0000259" key="9">
    <source>
        <dbReference type="Pfam" id="PF01555"/>
    </source>
</evidence>
<dbReference type="InterPro" id="IPR017985">
    <property type="entry name" value="MeTrfase_CN4_CS"/>
</dbReference>
<evidence type="ECO:0000256" key="1">
    <source>
        <dbReference type="ARBA" id="ARBA00010203"/>
    </source>
</evidence>
<dbReference type="PROSITE" id="PS00093">
    <property type="entry name" value="N4_MTASE"/>
    <property type="match status" value="1"/>
</dbReference>
<evidence type="ECO:0000256" key="3">
    <source>
        <dbReference type="ARBA" id="ARBA00022603"/>
    </source>
</evidence>
<dbReference type="GO" id="GO:0009307">
    <property type="term" value="P:DNA restriction-modification system"/>
    <property type="evidence" value="ECO:0007669"/>
    <property type="project" value="UniProtKB-KW"/>
</dbReference>
<comment type="catalytic activity">
    <reaction evidence="8">
        <text>a 2'-deoxycytidine in DNA + S-adenosyl-L-methionine = an N(4)-methyl-2'-deoxycytidine in DNA + S-adenosyl-L-homocysteine + H(+)</text>
        <dbReference type="Rhea" id="RHEA:16857"/>
        <dbReference type="Rhea" id="RHEA-COMP:11369"/>
        <dbReference type="Rhea" id="RHEA-COMP:13674"/>
        <dbReference type="ChEBI" id="CHEBI:15378"/>
        <dbReference type="ChEBI" id="CHEBI:57856"/>
        <dbReference type="ChEBI" id="CHEBI:59789"/>
        <dbReference type="ChEBI" id="CHEBI:85452"/>
        <dbReference type="ChEBI" id="CHEBI:137933"/>
        <dbReference type="EC" id="2.1.1.113"/>
    </reaction>
</comment>
<accession>A0A0F9G781</accession>
<evidence type="ECO:0000256" key="8">
    <source>
        <dbReference type="ARBA" id="ARBA00049120"/>
    </source>
</evidence>
<dbReference type="GO" id="GO:0008170">
    <property type="term" value="F:N-methyltransferase activity"/>
    <property type="evidence" value="ECO:0007669"/>
    <property type="project" value="InterPro"/>
</dbReference>
<evidence type="ECO:0000256" key="4">
    <source>
        <dbReference type="ARBA" id="ARBA00022679"/>
    </source>
</evidence>
<dbReference type="SUPFAM" id="SSF53335">
    <property type="entry name" value="S-adenosyl-L-methionine-dependent methyltransferases"/>
    <property type="match status" value="1"/>
</dbReference>
<sequence>MDSIVLGDSREADSYPKEPFHLTVTSPPYFVGKNYEADYSYEEYIELLKDVFTNVVNNTVEGGKIAINIADIAAFSKVSGEIEEGIEVSRILADHMKEQDCRLMSRIIWHKDDPWQNSQHVGYHDGIPATYVRVLPNWEYIWVYYKGKNPKRPDLPVINVGSGDSERVFSVTDSISKEDWKKWVSAVWYMRSVSSNRDHSAKFPEEFARRLILLYSIEGDIVFDPFLGSGTTAVAAHNVGRKFAGIERDPTYHELAKTNINQAVNANTIEQSYVPPQRYKQNKVF</sequence>
<keyword evidence="7" id="KW-0238">DNA-binding</keyword>
<dbReference type="Gene3D" id="3.40.50.150">
    <property type="entry name" value="Vaccinia Virus protein VP39"/>
    <property type="match status" value="1"/>
</dbReference>
<gene>
    <name evidence="10" type="ORF">LCGC14_1945940</name>
</gene>
<dbReference type="GO" id="GO:0032259">
    <property type="term" value="P:methylation"/>
    <property type="evidence" value="ECO:0007669"/>
    <property type="project" value="UniProtKB-KW"/>
</dbReference>
<name>A0A0F9G781_9ZZZZ</name>
<evidence type="ECO:0000256" key="5">
    <source>
        <dbReference type="ARBA" id="ARBA00022691"/>
    </source>
</evidence>
<organism evidence="10">
    <name type="scientific">marine sediment metagenome</name>
    <dbReference type="NCBI Taxonomy" id="412755"/>
    <lineage>
        <taxon>unclassified sequences</taxon>
        <taxon>metagenomes</taxon>
        <taxon>ecological metagenomes</taxon>
    </lineage>
</organism>
<comment type="caution">
    <text evidence="10">The sequence shown here is derived from an EMBL/GenBank/DDBJ whole genome shotgun (WGS) entry which is preliminary data.</text>
</comment>
<dbReference type="EMBL" id="LAZR01021152">
    <property type="protein sequence ID" value="KKL86316.1"/>
    <property type="molecule type" value="Genomic_DNA"/>
</dbReference>
<dbReference type="InterPro" id="IPR001091">
    <property type="entry name" value="RM_Methyltransferase"/>
</dbReference>
<dbReference type="Pfam" id="PF01555">
    <property type="entry name" value="N6_N4_Mtase"/>
    <property type="match status" value="1"/>
</dbReference>
<dbReference type="AlphaFoldDB" id="A0A0F9G781"/>
<comment type="similarity">
    <text evidence="1">Belongs to the N(4)/N(6)-methyltransferase family. N(4) subfamily.</text>
</comment>